<dbReference type="KEGG" id="osn:115211094"/>
<accession>A0A6P7SCF5</accession>
<protein>
    <submittedName>
        <fullName evidence="2">Uncharacterized protein LOC115211094</fullName>
    </submittedName>
</protein>
<evidence type="ECO:0000313" key="1">
    <source>
        <dbReference type="Proteomes" id="UP000515154"/>
    </source>
</evidence>
<dbReference type="Proteomes" id="UP000515154">
    <property type="component" value="Linkage group LG4"/>
</dbReference>
<dbReference type="RefSeq" id="XP_029635845.1">
    <property type="nucleotide sequence ID" value="XM_029779985.2"/>
</dbReference>
<sequence length="332" mass="37850">MRGMIKYWPQNTRLFILSNLMLVTMVLCLTALFLPYWFVVDFHYTKSNEPIKVYMSTKKPTTVVTSTQTTANVSAPATGRRKRSVDWNWLHALLPTQIQLRYKRQLTKLGQTFNNLYVPEVNVGLFYMEYPYADFKTLTELKYKLISLIHLENTAPVLVVPKTLYVGQVLYSIGMFALTMCTVGIFILACQKYSSVTGEIASAGFVTFSALALIFGVAFSGIHTEGDIWDDFPVMNRVILNTAPYVTLNWGYYFALCGPLLCIFCCVLLWTQACSTCMIVEEIRRKQIAEIRSSVPYRPLEPSRTGHINTGMRRDPAPWPKKIVESDNEFAM</sequence>
<gene>
    <name evidence="2" type="primary">LOC115211094</name>
</gene>
<proteinExistence type="predicted"/>
<keyword evidence="1" id="KW-1185">Reference proteome</keyword>
<reference evidence="2" key="1">
    <citation type="submission" date="2025-08" db="UniProtKB">
        <authorList>
            <consortium name="RefSeq"/>
        </authorList>
    </citation>
    <scope>IDENTIFICATION</scope>
</reference>
<name>A0A6P7SCF5_9MOLL</name>
<organism evidence="1 2">
    <name type="scientific">Octopus sinensis</name>
    <name type="common">East Asian common octopus</name>
    <dbReference type="NCBI Taxonomy" id="2607531"/>
    <lineage>
        <taxon>Eukaryota</taxon>
        <taxon>Metazoa</taxon>
        <taxon>Spiralia</taxon>
        <taxon>Lophotrochozoa</taxon>
        <taxon>Mollusca</taxon>
        <taxon>Cephalopoda</taxon>
        <taxon>Coleoidea</taxon>
        <taxon>Octopodiformes</taxon>
        <taxon>Octopoda</taxon>
        <taxon>Incirrata</taxon>
        <taxon>Octopodidae</taxon>
        <taxon>Octopus</taxon>
    </lineage>
</organism>
<dbReference type="AlphaFoldDB" id="A0A6P7SCF5"/>
<evidence type="ECO:0000313" key="2">
    <source>
        <dbReference type="RefSeq" id="XP_029635845.1"/>
    </source>
</evidence>